<dbReference type="SUPFAM" id="SSF55658">
    <property type="entry name" value="L9 N-domain-like"/>
    <property type="match status" value="1"/>
</dbReference>
<dbReference type="PANTHER" id="PTHR21368">
    <property type="entry name" value="50S RIBOSOMAL PROTEIN L9"/>
    <property type="match status" value="1"/>
</dbReference>
<dbReference type="HAMAP" id="MF_00503">
    <property type="entry name" value="Ribosomal_bL9"/>
    <property type="match status" value="1"/>
</dbReference>
<comment type="function">
    <text evidence="7">Binds to the 23S rRNA.</text>
</comment>
<keyword evidence="2 7" id="KW-0699">rRNA-binding</keyword>
<comment type="caution">
    <text evidence="9">The sequence shown here is derived from an EMBL/GenBank/DDBJ whole genome shotgun (WGS) entry which is preliminary data.</text>
</comment>
<evidence type="ECO:0000256" key="1">
    <source>
        <dbReference type="ARBA" id="ARBA00010605"/>
    </source>
</evidence>
<organism evidence="9 10">
    <name type="scientific">Candidatus Zymogenus saltonus</name>
    <dbReference type="NCBI Taxonomy" id="2844893"/>
    <lineage>
        <taxon>Bacteria</taxon>
        <taxon>Deltaproteobacteria</taxon>
        <taxon>Candidatus Zymogenia</taxon>
        <taxon>Candidatus Zymogeniales</taxon>
        <taxon>Candidatus Zymogenaceae</taxon>
        <taxon>Candidatus Zymogenus</taxon>
    </lineage>
</organism>
<evidence type="ECO:0000256" key="2">
    <source>
        <dbReference type="ARBA" id="ARBA00022730"/>
    </source>
</evidence>
<keyword evidence="4 7" id="KW-0689">Ribosomal protein</keyword>
<dbReference type="NCBIfam" id="TIGR00158">
    <property type="entry name" value="L9"/>
    <property type="match status" value="1"/>
</dbReference>
<proteinExistence type="inferred from homology"/>
<dbReference type="EMBL" id="JAFGIX010000079">
    <property type="protein sequence ID" value="MBN1574435.1"/>
    <property type="molecule type" value="Genomic_DNA"/>
</dbReference>
<keyword evidence="3 7" id="KW-0694">RNA-binding</keyword>
<evidence type="ECO:0000256" key="6">
    <source>
        <dbReference type="ARBA" id="ARBA00035292"/>
    </source>
</evidence>
<comment type="similarity">
    <text evidence="1 7">Belongs to the bacterial ribosomal protein bL9 family.</text>
</comment>
<accession>A0A9D8KG51</accession>
<evidence type="ECO:0000256" key="5">
    <source>
        <dbReference type="ARBA" id="ARBA00023274"/>
    </source>
</evidence>
<dbReference type="AlphaFoldDB" id="A0A9D8KG51"/>
<dbReference type="SUPFAM" id="SSF55653">
    <property type="entry name" value="Ribosomal protein L9 C-domain"/>
    <property type="match status" value="1"/>
</dbReference>
<reference evidence="9" key="2">
    <citation type="submission" date="2021-01" db="EMBL/GenBank/DDBJ databases">
        <authorList>
            <person name="Hahn C.R."/>
            <person name="Youssef N.H."/>
            <person name="Elshahed M."/>
        </authorList>
    </citation>
    <scope>NUCLEOTIDE SEQUENCE</scope>
    <source>
        <strain evidence="9">Zod_Metabat.24</strain>
    </source>
</reference>
<evidence type="ECO:0000259" key="8">
    <source>
        <dbReference type="PROSITE" id="PS00651"/>
    </source>
</evidence>
<gene>
    <name evidence="7" type="primary">rplI</name>
    <name evidence="9" type="ORF">JW984_14655</name>
</gene>
<dbReference type="InterPro" id="IPR036935">
    <property type="entry name" value="Ribosomal_bL9_N_sf"/>
</dbReference>
<dbReference type="Gene3D" id="3.40.5.10">
    <property type="entry name" value="Ribosomal protein L9, N-terminal domain"/>
    <property type="match status" value="1"/>
</dbReference>
<reference evidence="9" key="1">
    <citation type="journal article" date="2021" name="Environ. Microbiol.">
        <title>Genomic characterization of three novel Desulfobacterota classes expand the metabolic and phylogenetic diversity of the phylum.</title>
        <authorList>
            <person name="Murphy C.L."/>
            <person name="Biggerstaff J."/>
            <person name="Eichhorn A."/>
            <person name="Ewing E."/>
            <person name="Shahan R."/>
            <person name="Soriano D."/>
            <person name="Stewart S."/>
            <person name="VanMol K."/>
            <person name="Walker R."/>
            <person name="Walters P."/>
            <person name="Elshahed M.S."/>
            <person name="Youssef N.H."/>
        </authorList>
    </citation>
    <scope>NUCLEOTIDE SEQUENCE</scope>
    <source>
        <strain evidence="9">Zod_Metabat.24</strain>
    </source>
</reference>
<dbReference type="Pfam" id="PF01281">
    <property type="entry name" value="Ribosomal_L9_N"/>
    <property type="match status" value="1"/>
</dbReference>
<dbReference type="GO" id="GO:0003735">
    <property type="term" value="F:structural constituent of ribosome"/>
    <property type="evidence" value="ECO:0007669"/>
    <property type="project" value="InterPro"/>
</dbReference>
<dbReference type="InterPro" id="IPR020594">
    <property type="entry name" value="Ribosomal_bL9_bac/chp"/>
</dbReference>
<name>A0A9D8KG51_9DELT</name>
<dbReference type="InterPro" id="IPR000244">
    <property type="entry name" value="Ribosomal_bL9"/>
</dbReference>
<dbReference type="InterPro" id="IPR020069">
    <property type="entry name" value="Ribosomal_bL9_C"/>
</dbReference>
<protein>
    <recommendedName>
        <fullName evidence="6 7">Large ribosomal subunit protein bL9</fullName>
    </recommendedName>
</protein>
<dbReference type="Pfam" id="PF03948">
    <property type="entry name" value="Ribosomal_L9_C"/>
    <property type="match status" value="1"/>
</dbReference>
<evidence type="ECO:0000256" key="3">
    <source>
        <dbReference type="ARBA" id="ARBA00022884"/>
    </source>
</evidence>
<dbReference type="InterPro" id="IPR009027">
    <property type="entry name" value="Ribosomal_bL9/RNase_H1_N"/>
</dbReference>
<dbReference type="GO" id="GO:0019843">
    <property type="term" value="F:rRNA binding"/>
    <property type="evidence" value="ECO:0007669"/>
    <property type="project" value="UniProtKB-UniRule"/>
</dbReference>
<evidence type="ECO:0000313" key="10">
    <source>
        <dbReference type="Proteomes" id="UP000809273"/>
    </source>
</evidence>
<dbReference type="InterPro" id="IPR020070">
    <property type="entry name" value="Ribosomal_bL9_N"/>
</dbReference>
<sequence length="148" mass="16393">MEIILLKDVNSLGKTGDKIKVAPGYARNYLIPKKLALKATKGNLKRLEEMHHQDEKAKERDKASALVLKEKIEALRLTMIKPAGEEDKLFGSVTSTEIAAALSMEGIDVDKKKIVIDETIKRLGDYTVSVKLFFGVVASLKIEVVREG</sequence>
<dbReference type="PROSITE" id="PS00651">
    <property type="entry name" value="RIBOSOMAL_L9"/>
    <property type="match status" value="1"/>
</dbReference>
<keyword evidence="5 7" id="KW-0687">Ribonucleoprotein</keyword>
<evidence type="ECO:0000256" key="7">
    <source>
        <dbReference type="HAMAP-Rule" id="MF_00503"/>
    </source>
</evidence>
<evidence type="ECO:0000313" key="9">
    <source>
        <dbReference type="EMBL" id="MBN1574435.1"/>
    </source>
</evidence>
<dbReference type="GO" id="GO:1990904">
    <property type="term" value="C:ribonucleoprotein complex"/>
    <property type="evidence" value="ECO:0007669"/>
    <property type="project" value="UniProtKB-KW"/>
</dbReference>
<dbReference type="Proteomes" id="UP000809273">
    <property type="component" value="Unassembled WGS sequence"/>
</dbReference>
<dbReference type="Gene3D" id="3.10.430.100">
    <property type="entry name" value="Ribosomal protein L9, C-terminal domain"/>
    <property type="match status" value="1"/>
</dbReference>
<dbReference type="GO" id="GO:0005840">
    <property type="term" value="C:ribosome"/>
    <property type="evidence" value="ECO:0007669"/>
    <property type="project" value="UniProtKB-KW"/>
</dbReference>
<feature type="domain" description="Ribosomal protein L9" evidence="8">
    <location>
        <begin position="13"/>
        <end position="40"/>
    </location>
</feature>
<evidence type="ECO:0000256" key="4">
    <source>
        <dbReference type="ARBA" id="ARBA00022980"/>
    </source>
</evidence>
<dbReference type="GO" id="GO:0006412">
    <property type="term" value="P:translation"/>
    <property type="evidence" value="ECO:0007669"/>
    <property type="project" value="UniProtKB-UniRule"/>
</dbReference>
<dbReference type="InterPro" id="IPR036791">
    <property type="entry name" value="Ribosomal_bL9_C_sf"/>
</dbReference>